<evidence type="ECO:0000313" key="2">
    <source>
        <dbReference type="EMBL" id="GGY08426.1"/>
    </source>
</evidence>
<evidence type="ECO:0000256" key="1">
    <source>
        <dbReference type="SAM" id="MobiDB-lite"/>
    </source>
</evidence>
<sequence>MHAGPAFCGGELPGVQRAPGLEGGSGVTEGLVAVAGAGRRPRAHLWLNRAEFRQGRLTRPRAAVR</sequence>
<proteinExistence type="predicted"/>
<organism evidence="2 3">
    <name type="scientific">Streptomyces hiroshimensis</name>
    <dbReference type="NCBI Taxonomy" id="66424"/>
    <lineage>
        <taxon>Bacteria</taxon>
        <taxon>Bacillati</taxon>
        <taxon>Actinomycetota</taxon>
        <taxon>Actinomycetes</taxon>
        <taxon>Kitasatosporales</taxon>
        <taxon>Streptomycetaceae</taxon>
        <taxon>Streptomyces</taxon>
    </lineage>
</organism>
<evidence type="ECO:0000313" key="3">
    <source>
        <dbReference type="Proteomes" id="UP000659223"/>
    </source>
</evidence>
<accession>A0ABQ2ZCS4</accession>
<dbReference type="EMBL" id="BMUT01000020">
    <property type="protein sequence ID" value="GGY08426.1"/>
    <property type="molecule type" value="Genomic_DNA"/>
</dbReference>
<reference evidence="3" key="1">
    <citation type="journal article" date="2019" name="Int. J. Syst. Evol. Microbiol.">
        <title>The Global Catalogue of Microorganisms (GCM) 10K type strain sequencing project: providing services to taxonomists for standard genome sequencing and annotation.</title>
        <authorList>
            <consortium name="The Broad Institute Genomics Platform"/>
            <consortium name="The Broad Institute Genome Sequencing Center for Infectious Disease"/>
            <person name="Wu L."/>
            <person name="Ma J."/>
        </authorList>
    </citation>
    <scope>NUCLEOTIDE SEQUENCE [LARGE SCALE GENOMIC DNA]</scope>
    <source>
        <strain evidence="3">JCM 4586</strain>
    </source>
</reference>
<protein>
    <submittedName>
        <fullName evidence="2">Uncharacterized protein</fullName>
    </submittedName>
</protein>
<feature type="region of interest" description="Disordered" evidence="1">
    <location>
        <begin position="1"/>
        <end position="23"/>
    </location>
</feature>
<dbReference type="Proteomes" id="UP000659223">
    <property type="component" value="Unassembled WGS sequence"/>
</dbReference>
<comment type="caution">
    <text evidence="2">The sequence shown here is derived from an EMBL/GenBank/DDBJ whole genome shotgun (WGS) entry which is preliminary data.</text>
</comment>
<name>A0ABQ2ZCS4_9ACTN</name>
<gene>
    <name evidence="2" type="ORF">GCM10010324_64080</name>
</gene>
<keyword evidence="3" id="KW-1185">Reference proteome</keyword>